<reference evidence="6 7" key="1">
    <citation type="journal article" date="2017" name="ISME J.">
        <title>Grape pomace compost harbors organohalide-respiring Dehalogenimonas species with novel reductive dehalogenase genes.</title>
        <authorList>
            <person name="Yang Y."/>
            <person name="Higgins S.A."/>
            <person name="Yan J."/>
            <person name="Simsir B."/>
            <person name="Chourey K."/>
            <person name="Iyer R."/>
            <person name="Hettich R.L."/>
            <person name="Baldwin B."/>
            <person name="Ogles D.M."/>
            <person name="Loffler F.E."/>
        </authorList>
    </citation>
    <scope>NUCLEOTIDE SEQUENCE [LARGE SCALE GENOMIC DNA]</scope>
    <source>
        <strain evidence="6 7">GP</strain>
    </source>
</reference>
<gene>
    <name evidence="6" type="ORF">JP09_001185</name>
</gene>
<name>A0A2P5P8A4_9CHLR</name>
<dbReference type="CDD" id="cd00383">
    <property type="entry name" value="trans_reg_C"/>
    <property type="match status" value="1"/>
</dbReference>
<dbReference type="InterPro" id="IPR001789">
    <property type="entry name" value="Sig_transdc_resp-reg_receiver"/>
</dbReference>
<dbReference type="GO" id="GO:0005829">
    <property type="term" value="C:cytosol"/>
    <property type="evidence" value="ECO:0007669"/>
    <property type="project" value="TreeGrafter"/>
</dbReference>
<dbReference type="GO" id="GO:0006355">
    <property type="term" value="P:regulation of DNA-templated transcription"/>
    <property type="evidence" value="ECO:0007669"/>
    <property type="project" value="InterPro"/>
</dbReference>
<proteinExistence type="predicted"/>
<dbReference type="RefSeq" id="WP_102330012.1">
    <property type="nucleotide sequence ID" value="NZ_CP058566.2"/>
</dbReference>
<evidence type="ECO:0000256" key="3">
    <source>
        <dbReference type="ARBA" id="ARBA00023015"/>
    </source>
</evidence>
<dbReference type="PANTHER" id="PTHR48111:SF1">
    <property type="entry name" value="TWO-COMPONENT RESPONSE REGULATOR ORR33"/>
    <property type="match status" value="1"/>
</dbReference>
<keyword evidence="5" id="KW-0804">Transcription</keyword>
<sequence>MQVLVIDGDPECTEIIGSTLKIPWPDVSVVPCSSGEEGLDLAERERFDLVVTDLKLPDMSGFDFLKRLVLFSMVPIVAVKNDLNEVDLVRCLDIGADECLTKPIKQIEFIARTKALLRRVRGRAESQSLVSGLLRLDAFIHRAYFMGREVPLTRAENIILQHLMRNCGQVTSYRSIARELWGEDYPGSSKAIRVYVDRLRAKLEADARSPMLVNERGIGFRLISPS</sequence>
<dbReference type="GO" id="GO:0000976">
    <property type="term" value="F:transcription cis-regulatory region binding"/>
    <property type="evidence" value="ECO:0007669"/>
    <property type="project" value="TreeGrafter"/>
</dbReference>
<dbReference type="SMART" id="SM00448">
    <property type="entry name" value="REC"/>
    <property type="match status" value="1"/>
</dbReference>
<evidence type="ECO:0000256" key="2">
    <source>
        <dbReference type="ARBA" id="ARBA00023012"/>
    </source>
</evidence>
<dbReference type="AlphaFoldDB" id="A0A2P5P8A4"/>
<evidence type="ECO:0000313" key="6">
    <source>
        <dbReference type="EMBL" id="PPD58528.1"/>
    </source>
</evidence>
<dbReference type="GO" id="GO:0000156">
    <property type="term" value="F:phosphorelay response regulator activity"/>
    <property type="evidence" value="ECO:0007669"/>
    <property type="project" value="TreeGrafter"/>
</dbReference>
<protein>
    <submittedName>
        <fullName evidence="6">DNA-binding response regulator</fullName>
    </submittedName>
</protein>
<dbReference type="PROSITE" id="PS51755">
    <property type="entry name" value="OMPR_PHOB"/>
    <property type="match status" value="1"/>
</dbReference>
<dbReference type="PANTHER" id="PTHR48111">
    <property type="entry name" value="REGULATOR OF RPOS"/>
    <property type="match status" value="1"/>
</dbReference>
<dbReference type="Pfam" id="PF00486">
    <property type="entry name" value="Trans_reg_C"/>
    <property type="match status" value="1"/>
</dbReference>
<dbReference type="InterPro" id="IPR016032">
    <property type="entry name" value="Sig_transdc_resp-reg_C-effctor"/>
</dbReference>
<dbReference type="Gene3D" id="3.40.50.2300">
    <property type="match status" value="1"/>
</dbReference>
<organism evidence="6 7">
    <name type="scientific">Dehalogenimonas etheniformans</name>
    <dbReference type="NCBI Taxonomy" id="1536648"/>
    <lineage>
        <taxon>Bacteria</taxon>
        <taxon>Bacillati</taxon>
        <taxon>Chloroflexota</taxon>
        <taxon>Dehalococcoidia</taxon>
        <taxon>Dehalococcoidales</taxon>
        <taxon>Dehalococcoidaceae</taxon>
        <taxon>Dehalogenimonas</taxon>
    </lineage>
</organism>
<dbReference type="SUPFAM" id="SSF46894">
    <property type="entry name" value="C-terminal effector domain of the bipartite response regulators"/>
    <property type="match status" value="1"/>
</dbReference>
<dbReference type="InterPro" id="IPR036388">
    <property type="entry name" value="WH-like_DNA-bd_sf"/>
</dbReference>
<evidence type="ECO:0000256" key="1">
    <source>
        <dbReference type="ARBA" id="ARBA00022553"/>
    </source>
</evidence>
<dbReference type="PROSITE" id="PS50110">
    <property type="entry name" value="RESPONSE_REGULATORY"/>
    <property type="match status" value="1"/>
</dbReference>
<accession>A0A2P5P8A4</accession>
<keyword evidence="7" id="KW-1185">Reference proteome</keyword>
<evidence type="ECO:0000256" key="4">
    <source>
        <dbReference type="ARBA" id="ARBA00023125"/>
    </source>
</evidence>
<evidence type="ECO:0000256" key="5">
    <source>
        <dbReference type="ARBA" id="ARBA00023163"/>
    </source>
</evidence>
<dbReference type="InterPro" id="IPR011006">
    <property type="entry name" value="CheY-like_superfamily"/>
</dbReference>
<keyword evidence="1" id="KW-0597">Phosphoprotein</keyword>
<dbReference type="OrthoDB" id="1646880at2"/>
<comment type="caution">
    <text evidence="6">The sequence shown here is derived from an EMBL/GenBank/DDBJ whole genome shotgun (WGS) entry which is preliminary data.</text>
</comment>
<dbReference type="GO" id="GO:0032993">
    <property type="term" value="C:protein-DNA complex"/>
    <property type="evidence" value="ECO:0007669"/>
    <property type="project" value="TreeGrafter"/>
</dbReference>
<dbReference type="Gene3D" id="1.10.10.10">
    <property type="entry name" value="Winged helix-like DNA-binding domain superfamily/Winged helix DNA-binding domain"/>
    <property type="match status" value="1"/>
</dbReference>
<dbReference type="SMART" id="SM00862">
    <property type="entry name" value="Trans_reg_C"/>
    <property type="match status" value="1"/>
</dbReference>
<dbReference type="Proteomes" id="UP000235653">
    <property type="component" value="Unassembled WGS sequence"/>
</dbReference>
<evidence type="ECO:0000313" key="7">
    <source>
        <dbReference type="Proteomes" id="UP000235653"/>
    </source>
</evidence>
<dbReference type="InterPro" id="IPR039420">
    <property type="entry name" value="WalR-like"/>
</dbReference>
<keyword evidence="3" id="KW-0805">Transcription regulation</keyword>
<keyword evidence="4 6" id="KW-0238">DNA-binding</keyword>
<dbReference type="SUPFAM" id="SSF52172">
    <property type="entry name" value="CheY-like"/>
    <property type="match status" value="1"/>
</dbReference>
<dbReference type="InterPro" id="IPR001867">
    <property type="entry name" value="OmpR/PhoB-type_DNA-bd"/>
</dbReference>
<dbReference type="Pfam" id="PF00072">
    <property type="entry name" value="Response_reg"/>
    <property type="match status" value="1"/>
</dbReference>
<keyword evidence="2" id="KW-0902">Two-component regulatory system</keyword>
<dbReference type="EMBL" id="JQAN02000006">
    <property type="protein sequence ID" value="PPD58528.1"/>
    <property type="molecule type" value="Genomic_DNA"/>
</dbReference>